<dbReference type="OrthoDB" id="10000742at2"/>
<evidence type="ECO:0000256" key="2">
    <source>
        <dbReference type="SAM" id="SignalP"/>
    </source>
</evidence>
<organism evidence="3 4">
    <name type="scientific">Segatella hominis</name>
    <dbReference type="NCBI Taxonomy" id="2518605"/>
    <lineage>
        <taxon>Bacteria</taxon>
        <taxon>Pseudomonadati</taxon>
        <taxon>Bacteroidota</taxon>
        <taxon>Bacteroidia</taxon>
        <taxon>Bacteroidales</taxon>
        <taxon>Prevotellaceae</taxon>
        <taxon>Segatella</taxon>
    </lineage>
</organism>
<keyword evidence="2" id="KW-0732">Signal</keyword>
<dbReference type="AlphaFoldDB" id="A0A4Y8V8V2"/>
<feature type="region of interest" description="Disordered" evidence="1">
    <location>
        <begin position="46"/>
        <end position="75"/>
    </location>
</feature>
<name>A0A4Y8V8V2_9BACT</name>
<evidence type="ECO:0000313" key="4">
    <source>
        <dbReference type="Proteomes" id="UP000297872"/>
    </source>
</evidence>
<keyword evidence="4" id="KW-1185">Reference proteome</keyword>
<sequence length="281" mass="31791">MMRKIVLLAMLVCTGTFAMAQNEAEQARDRVKALIKSGVTDITKLLPKHESEDEEDLDDDEEVPTTDPLAGKDEDFVRGYNDSRRKAYEEQKASFAEAGIDFRKTALGKLKQDSVGIFANIDNKLVAMKHIDFKEIERTGYTNPFKDKELITFEGKTSPYAFTGGKAIFRIYFTHDRNSISEYYDMFSSDYTIDDFFVAKFKLIGKGRQMTSAVVHSNKIIGAKEDKSVKLNIKKVSDNIYDMIVEGQPGEYCLTYNNKKGDTSNGMKDSGSKKVFDFTIK</sequence>
<feature type="chain" id="PRO_5021331294" evidence="2">
    <location>
        <begin position="21"/>
        <end position="281"/>
    </location>
</feature>
<protein>
    <submittedName>
        <fullName evidence="3">Uncharacterized protein</fullName>
    </submittedName>
</protein>
<feature type="signal peptide" evidence="2">
    <location>
        <begin position="1"/>
        <end position="20"/>
    </location>
</feature>
<reference evidence="3 4" key="1">
    <citation type="submission" date="2019-02" db="EMBL/GenBank/DDBJ databases">
        <title>Draft Genome Sequence of the Prevotella sp. BCRC 81118, Isolated from Human Feces.</title>
        <authorList>
            <person name="Huang C.-H."/>
        </authorList>
    </citation>
    <scope>NUCLEOTIDE SEQUENCE [LARGE SCALE GENOMIC DNA]</scope>
    <source>
        <strain evidence="3 4">BCRC 81118</strain>
    </source>
</reference>
<comment type="caution">
    <text evidence="3">The sequence shown here is derived from an EMBL/GenBank/DDBJ whole genome shotgun (WGS) entry which is preliminary data.</text>
</comment>
<dbReference type="Proteomes" id="UP000297872">
    <property type="component" value="Unassembled WGS sequence"/>
</dbReference>
<gene>
    <name evidence="3" type="ORF">EXN75_14240</name>
</gene>
<evidence type="ECO:0000256" key="1">
    <source>
        <dbReference type="SAM" id="MobiDB-lite"/>
    </source>
</evidence>
<dbReference type="GeneID" id="302996425"/>
<feature type="compositionally biased region" description="Acidic residues" evidence="1">
    <location>
        <begin position="52"/>
        <end position="64"/>
    </location>
</feature>
<accession>A0A4Y8V8V2</accession>
<dbReference type="RefSeq" id="WP_134844307.1">
    <property type="nucleotide sequence ID" value="NZ_SGVY01000052.1"/>
</dbReference>
<dbReference type="EMBL" id="SGVY01000052">
    <property type="protein sequence ID" value="TFH76224.1"/>
    <property type="molecule type" value="Genomic_DNA"/>
</dbReference>
<proteinExistence type="predicted"/>
<evidence type="ECO:0000313" key="3">
    <source>
        <dbReference type="EMBL" id="TFH76224.1"/>
    </source>
</evidence>